<dbReference type="Proteomes" id="UP000503462">
    <property type="component" value="Chromosome 1"/>
</dbReference>
<keyword evidence="1" id="KW-0472">Membrane</keyword>
<protein>
    <submittedName>
        <fullName evidence="2">Uncharacterized protein</fullName>
    </submittedName>
</protein>
<name>A0A6H0XKV0_9PEZI</name>
<keyword evidence="1" id="KW-1133">Transmembrane helix</keyword>
<evidence type="ECO:0000313" key="3">
    <source>
        <dbReference type="Proteomes" id="UP000503462"/>
    </source>
</evidence>
<organism evidence="2 3">
    <name type="scientific">Peltaster fructicola</name>
    <dbReference type="NCBI Taxonomy" id="286661"/>
    <lineage>
        <taxon>Eukaryota</taxon>
        <taxon>Fungi</taxon>
        <taxon>Dikarya</taxon>
        <taxon>Ascomycota</taxon>
        <taxon>Pezizomycotina</taxon>
        <taxon>Dothideomycetes</taxon>
        <taxon>Dothideomycetes incertae sedis</taxon>
        <taxon>Peltaster</taxon>
    </lineage>
</organism>
<dbReference type="SUPFAM" id="SSF50475">
    <property type="entry name" value="FMN-binding split barrel"/>
    <property type="match status" value="1"/>
</dbReference>
<feature type="transmembrane region" description="Helical" evidence="1">
    <location>
        <begin position="231"/>
        <end position="249"/>
    </location>
</feature>
<dbReference type="EMBL" id="CP051139">
    <property type="protein sequence ID" value="QIW95366.1"/>
    <property type="molecule type" value="Genomic_DNA"/>
</dbReference>
<dbReference type="AlphaFoldDB" id="A0A6H0XKV0"/>
<keyword evidence="1" id="KW-0812">Transmembrane</keyword>
<evidence type="ECO:0000256" key="1">
    <source>
        <dbReference type="SAM" id="Phobius"/>
    </source>
</evidence>
<keyword evidence="3" id="KW-1185">Reference proteome</keyword>
<dbReference type="PANTHER" id="PTHR39336:SF3">
    <property type="entry name" value="PYRIDOXAMINE PHOSPHATE OXIDASE"/>
    <property type="match status" value="1"/>
</dbReference>
<dbReference type="InterPro" id="IPR012349">
    <property type="entry name" value="Split_barrel_FMN-bd"/>
</dbReference>
<dbReference type="OrthoDB" id="539398at2759"/>
<reference evidence="2 3" key="1">
    <citation type="journal article" date="2016" name="Sci. Rep.">
        <title>Peltaster fructicola genome reveals evolution from an invasive phytopathogen to an ectophytic parasite.</title>
        <authorList>
            <person name="Xu C."/>
            <person name="Chen H."/>
            <person name="Gleason M.L."/>
            <person name="Xu J.R."/>
            <person name="Liu H."/>
            <person name="Zhang R."/>
            <person name="Sun G."/>
        </authorList>
    </citation>
    <scope>NUCLEOTIDE SEQUENCE [LARGE SCALE GENOMIC DNA]</scope>
    <source>
        <strain evidence="2 3">LNHT1506</strain>
    </source>
</reference>
<gene>
    <name evidence="2" type="ORF">AMS68_000884</name>
</gene>
<sequence length="268" mass="29762">MGAFYETISPSLIEWILKQKMFTVATAPLHSKGHVNISPKGGEYFGIIDERTFWYMELTGSGSETVSHLYEPGNGRITVMFMAFEGPPRILRLYGYGKCLEHGTDEYEAFVDQHQVETNPGTRSIIIVNVHQVGTSCGFSVPYYDFKAHRPILNDFFEKKKAKFDAGHEKESMPKYWAYKNAWSNDGLPSYNHALKAAKSDSIAPMGKMVGAYSKPCYTQSSKATFTPGQVILIAMASALLAAIVVLLAPSMESKLILSLPFSFRSTA</sequence>
<evidence type="ECO:0000313" key="2">
    <source>
        <dbReference type="EMBL" id="QIW95366.1"/>
    </source>
</evidence>
<dbReference type="PANTHER" id="PTHR39336">
    <property type="entry name" value="PYRIDOXAMINE PHOSPHATE OXIDASE FAMILY PROTEIN (AFU_ORTHOLOGUE AFUA_6G11440)"/>
    <property type="match status" value="1"/>
</dbReference>
<accession>A0A6H0XKV0</accession>
<proteinExistence type="predicted"/>
<dbReference type="Gene3D" id="2.30.110.10">
    <property type="entry name" value="Electron Transport, Fmn-binding Protein, Chain A"/>
    <property type="match status" value="1"/>
</dbReference>